<evidence type="ECO:0000256" key="12">
    <source>
        <dbReference type="ARBA" id="ARBA00024847"/>
    </source>
</evidence>
<feature type="transmembrane region" description="Helical" evidence="15">
    <location>
        <begin position="7"/>
        <end position="34"/>
    </location>
</feature>
<dbReference type="FunFam" id="1.20.1070.10:FF:000055">
    <property type="entry name" value="Taste receptor type 2"/>
    <property type="match status" value="1"/>
</dbReference>
<name>A0A8C0I3R8_BALMU</name>
<evidence type="ECO:0000256" key="4">
    <source>
        <dbReference type="ARBA" id="ARBA00022606"/>
    </source>
</evidence>
<keyword evidence="9 14" id="KW-0675">Receptor</keyword>
<dbReference type="InterPro" id="IPR007960">
    <property type="entry name" value="TAS2R"/>
</dbReference>
<feature type="transmembrane region" description="Helical" evidence="15">
    <location>
        <begin position="255"/>
        <end position="273"/>
    </location>
</feature>
<keyword evidence="6 15" id="KW-1133">Transmembrane helix</keyword>
<evidence type="ECO:0000256" key="6">
    <source>
        <dbReference type="ARBA" id="ARBA00022989"/>
    </source>
</evidence>
<keyword evidence="5 14" id="KW-0812">Transmembrane</keyword>
<dbReference type="Gene3D" id="1.20.1070.10">
    <property type="entry name" value="Rhodopsin 7-helix transmembrane proteins"/>
    <property type="match status" value="1"/>
</dbReference>
<proteinExistence type="inferred from homology"/>
<comment type="subcellular location">
    <subcellularLocation>
        <location evidence="1 14">Membrane</location>
        <topology evidence="1 14">Multi-pass membrane protein</topology>
    </subcellularLocation>
</comment>
<evidence type="ECO:0000256" key="9">
    <source>
        <dbReference type="ARBA" id="ARBA00023170"/>
    </source>
</evidence>
<feature type="transmembrane region" description="Helical" evidence="15">
    <location>
        <begin position="113"/>
        <end position="134"/>
    </location>
</feature>
<dbReference type="GO" id="GO:0033038">
    <property type="term" value="F:bitter taste receptor activity"/>
    <property type="evidence" value="ECO:0007669"/>
    <property type="project" value="InterPro"/>
</dbReference>
<reference evidence="16" key="1">
    <citation type="submission" date="2023-09" db="UniProtKB">
        <authorList>
            <consortium name="Ensembl"/>
        </authorList>
    </citation>
    <scope>IDENTIFICATION</scope>
</reference>
<keyword evidence="4 14" id="KW-0716">Sensory transduction</keyword>
<dbReference type="SUPFAM" id="SSF81321">
    <property type="entry name" value="Family A G protein-coupled receptor-like"/>
    <property type="match status" value="1"/>
</dbReference>
<organism evidence="16">
    <name type="scientific">Balaenoptera musculus</name>
    <name type="common">Blue whale</name>
    <dbReference type="NCBI Taxonomy" id="9771"/>
    <lineage>
        <taxon>Eukaryota</taxon>
        <taxon>Metazoa</taxon>
        <taxon>Chordata</taxon>
        <taxon>Craniata</taxon>
        <taxon>Vertebrata</taxon>
        <taxon>Euteleostomi</taxon>
        <taxon>Mammalia</taxon>
        <taxon>Eutheria</taxon>
        <taxon>Laurasiatheria</taxon>
        <taxon>Artiodactyla</taxon>
        <taxon>Whippomorpha</taxon>
        <taxon>Cetacea</taxon>
        <taxon>Mysticeti</taxon>
        <taxon>Balaenopteridae</taxon>
        <taxon>Balaenoptera</taxon>
    </lineage>
</organism>
<evidence type="ECO:0000256" key="5">
    <source>
        <dbReference type="ARBA" id="ARBA00022692"/>
    </source>
</evidence>
<evidence type="ECO:0000256" key="3">
    <source>
        <dbReference type="ARBA" id="ARBA00022480"/>
    </source>
</evidence>
<dbReference type="GO" id="GO:0016020">
    <property type="term" value="C:membrane"/>
    <property type="evidence" value="ECO:0007669"/>
    <property type="project" value="UniProtKB-SubCell"/>
</dbReference>
<feature type="transmembrane region" description="Helical" evidence="15">
    <location>
        <begin position="171"/>
        <end position="192"/>
    </location>
</feature>
<dbReference type="Ensembl" id="ENSBMST00010025207.1">
    <property type="protein sequence ID" value="ENSBMSP00010022890.1"/>
    <property type="gene ID" value="ENSBMSG00010016601.1"/>
</dbReference>
<evidence type="ECO:0000256" key="8">
    <source>
        <dbReference type="ARBA" id="ARBA00023136"/>
    </source>
</evidence>
<gene>
    <name evidence="16" type="primary">TAS2R41</name>
</gene>
<dbReference type="AlphaFoldDB" id="A0A8C0I3R8"/>
<dbReference type="Pfam" id="PF05296">
    <property type="entry name" value="TAS2R"/>
    <property type="match status" value="1"/>
</dbReference>
<feature type="transmembrane region" description="Helical" evidence="15">
    <location>
        <begin position="221"/>
        <end position="243"/>
    </location>
</feature>
<feature type="transmembrane region" description="Helical" evidence="15">
    <location>
        <begin position="74"/>
        <end position="92"/>
    </location>
</feature>
<evidence type="ECO:0000256" key="2">
    <source>
        <dbReference type="ARBA" id="ARBA00007376"/>
    </source>
</evidence>
<evidence type="ECO:0000256" key="13">
    <source>
        <dbReference type="RuleBase" id="RU004423"/>
    </source>
</evidence>
<accession>A0A8C0I3R8</accession>
<keyword evidence="8 14" id="KW-0472">Membrane</keyword>
<evidence type="ECO:0000313" key="16">
    <source>
        <dbReference type="Ensembl" id="ENSBMSP00010022890.1"/>
    </source>
</evidence>
<dbReference type="GeneTree" id="ENSGT01150000286961"/>
<evidence type="ECO:0000256" key="14">
    <source>
        <dbReference type="RuleBase" id="RU004424"/>
    </source>
</evidence>
<evidence type="ECO:0000256" key="11">
    <source>
        <dbReference type="ARBA" id="ARBA00023224"/>
    </source>
</evidence>
<evidence type="ECO:0000256" key="1">
    <source>
        <dbReference type="ARBA" id="ARBA00004141"/>
    </source>
</evidence>
<keyword evidence="3 14" id="KW-0919">Taste</keyword>
<keyword evidence="7 14" id="KW-0297">G-protein coupled receptor</keyword>
<keyword evidence="11 14" id="KW-0807">Transducer</keyword>
<keyword evidence="10" id="KW-0325">Glycoprotein</keyword>
<dbReference type="GO" id="GO:0004930">
    <property type="term" value="F:G protein-coupled receptor activity"/>
    <property type="evidence" value="ECO:0007669"/>
    <property type="project" value="UniProtKB-KW"/>
</dbReference>
<sequence length="292" mass="33777">VLADKRAFIFAIILFLLCLVAVVGNGLITVALGMEWLLQRTLSPCNKLLVSLGASSFSFPYNPVFQFLAFQWDFLNAVTLWFSTWLSVFYCVKIIANFTHPTFLWLKYRFPGLVPWLLLGSLLISLIITLLFFWGNHDLYKGFLIRKFSGNLTYNQRSRRLEILHFLPLKLVTLSIPCSLFLVSMAVLMNSLRRHMWRMRHSAHSLQEPSAQAHTRAPKSLISFLVLYALSFMSLIIDAAGFYSSESDWYWPWQILTYSCTSIHPFILILSHLRLRGVFRQLILLARGFWVA</sequence>
<evidence type="ECO:0000256" key="15">
    <source>
        <dbReference type="SAM" id="Phobius"/>
    </source>
</evidence>
<comment type="function">
    <text evidence="12">Receptor that may play a role in the perception of bitterness and is gustducin-linked. May play a role in sensing the chemical composition of the gastrointestinal content. The activity of this receptor may stimulate alpha gustducin, mediate PLC-beta-2 activation and lead to the gating of TRPM5.</text>
</comment>
<dbReference type="OMA" id="FCLQWVG"/>
<evidence type="ECO:0000256" key="10">
    <source>
        <dbReference type="ARBA" id="ARBA00023180"/>
    </source>
</evidence>
<comment type="similarity">
    <text evidence="2 13">Belongs to the G-protein coupled receptor T2R family.</text>
</comment>
<dbReference type="PANTHER" id="PTHR11394:SF73">
    <property type="entry name" value="TASTE RECEPTOR TYPE 2 MEMBER 41"/>
    <property type="match status" value="1"/>
</dbReference>
<dbReference type="PANTHER" id="PTHR11394">
    <property type="entry name" value="TASTE RECEPTOR TYPE 2"/>
    <property type="match status" value="1"/>
</dbReference>
<protein>
    <recommendedName>
        <fullName evidence="14">Taste receptor type 2</fullName>
    </recommendedName>
</protein>
<evidence type="ECO:0000256" key="7">
    <source>
        <dbReference type="ARBA" id="ARBA00023040"/>
    </source>
</evidence>